<proteinExistence type="predicted"/>
<name>A0A6M3LPV4_9ZZZZ</name>
<reference evidence="1" key="1">
    <citation type="submission" date="2020-03" db="EMBL/GenBank/DDBJ databases">
        <title>The deep terrestrial virosphere.</title>
        <authorList>
            <person name="Holmfeldt K."/>
            <person name="Nilsson E."/>
            <person name="Simone D."/>
            <person name="Lopez-Fernandez M."/>
            <person name="Wu X."/>
            <person name="de Brujin I."/>
            <person name="Lundin D."/>
            <person name="Andersson A."/>
            <person name="Bertilsson S."/>
            <person name="Dopson M."/>
        </authorList>
    </citation>
    <scope>NUCLEOTIDE SEQUENCE</scope>
    <source>
        <strain evidence="1">MM415B04885</strain>
    </source>
</reference>
<protein>
    <submittedName>
        <fullName evidence="1">Uncharacterized protein</fullName>
    </submittedName>
</protein>
<sequence length="101" mass="11673">MKIIAKHKWVAGATITESYDETDDSYRCFTATIRGWRNWKIYQGRVDGDTSSWVIVRVKEIRDRIDAGDESVFYEVVSLGDTPDSFDYDTGKGKRIKEVEK</sequence>
<dbReference type="AlphaFoldDB" id="A0A6M3LPV4"/>
<gene>
    <name evidence="1" type="ORF">MM415B04885_0006</name>
</gene>
<organism evidence="1">
    <name type="scientific">viral metagenome</name>
    <dbReference type="NCBI Taxonomy" id="1070528"/>
    <lineage>
        <taxon>unclassified sequences</taxon>
        <taxon>metagenomes</taxon>
        <taxon>organismal metagenomes</taxon>
    </lineage>
</organism>
<accession>A0A6M3LPV4</accession>
<dbReference type="EMBL" id="MT143381">
    <property type="protein sequence ID" value="QJA96229.1"/>
    <property type="molecule type" value="Genomic_DNA"/>
</dbReference>
<evidence type="ECO:0000313" key="1">
    <source>
        <dbReference type="EMBL" id="QJA96229.1"/>
    </source>
</evidence>